<evidence type="ECO:0000256" key="1">
    <source>
        <dbReference type="SAM" id="MobiDB-lite"/>
    </source>
</evidence>
<keyword evidence="3" id="KW-1185">Reference proteome</keyword>
<protein>
    <submittedName>
        <fullName evidence="2">Uncharacterized protein</fullName>
    </submittedName>
</protein>
<feature type="compositionally biased region" description="Basic residues" evidence="1">
    <location>
        <begin position="388"/>
        <end position="399"/>
    </location>
</feature>
<organism evidence="2 3">
    <name type="scientific">Anaeramoeba flamelloides</name>
    <dbReference type="NCBI Taxonomy" id="1746091"/>
    <lineage>
        <taxon>Eukaryota</taxon>
        <taxon>Metamonada</taxon>
        <taxon>Anaeramoebidae</taxon>
        <taxon>Anaeramoeba</taxon>
    </lineage>
</organism>
<feature type="compositionally biased region" description="Polar residues" evidence="1">
    <location>
        <begin position="180"/>
        <end position="203"/>
    </location>
</feature>
<sequence>MNFTSVYPTNETNYLLSKTFDCQQDETIQFNSKLIEEEIDMFSNCINNDNIYDEDEFCEFENLFQNGFDEKCLVSGIEVDQKETINSLSFEFGLDSDNFFIPIFNEFEMSNYDQEEATLEGLYLNQNNCKSNITTNKNEINLGAIERNIVKCKVKENTHEPLMAKNKQKNKNLIIRKTQSANSFKRQPTQTKPTAIKSSYNLKSKNKRKRNHWVYNQSASKKQGANNNQDMTQKAKVQMKKIENGRDIFKLFLGQLWVISGGSTHKTLLPFTSQIADVIGDQMDADTKERKEIKSQCKYLLANTRRTFTEYILEIFLGVLSLINSQQKKEKTAIRLRKILLKIKEFQIHENKSKQKTKIKKKILKTNFKNQKVFLNINQFTKQKKKKNDYKKKNIKKQSKTNNQPGYEKHKINKKLEKICKKIFLKPVLMYWFEKRFFPNFTNLFTDESQSRFFKDFLYKLTQSKFLLMSWVLAKELLKPNGTLKEYFQLVNLDYNNNPLNLYLNNRGKKLKLVKELIVKFGLNNSNYWNTCSSNFLLQKNIQPLNLLDHSPFKETFQSPTINNLFVSQNESVKKRRMNQLDSQNN</sequence>
<evidence type="ECO:0000313" key="2">
    <source>
        <dbReference type="EMBL" id="KAJ6248771.1"/>
    </source>
</evidence>
<proteinExistence type="predicted"/>
<dbReference type="Proteomes" id="UP001150062">
    <property type="component" value="Unassembled WGS sequence"/>
</dbReference>
<name>A0ABQ8YW26_9EUKA</name>
<accession>A0ABQ8YW26</accession>
<dbReference type="EMBL" id="JAOAOG010000106">
    <property type="protein sequence ID" value="KAJ6248771.1"/>
    <property type="molecule type" value="Genomic_DNA"/>
</dbReference>
<comment type="caution">
    <text evidence="2">The sequence shown here is derived from an EMBL/GenBank/DDBJ whole genome shotgun (WGS) entry which is preliminary data.</text>
</comment>
<evidence type="ECO:0000313" key="3">
    <source>
        <dbReference type="Proteomes" id="UP001150062"/>
    </source>
</evidence>
<gene>
    <name evidence="2" type="ORF">M0813_17259</name>
</gene>
<reference evidence="2" key="1">
    <citation type="submission" date="2022-08" db="EMBL/GenBank/DDBJ databases">
        <title>Novel sulfate-reducing endosymbionts in the free-living metamonad Anaeramoeba.</title>
        <authorList>
            <person name="Jerlstrom-Hultqvist J."/>
            <person name="Cepicka I."/>
            <person name="Gallot-Lavallee L."/>
            <person name="Salas-Leiva D."/>
            <person name="Curtis B.A."/>
            <person name="Zahonova K."/>
            <person name="Pipaliya S."/>
            <person name="Dacks J."/>
            <person name="Roger A.J."/>
        </authorList>
    </citation>
    <scope>NUCLEOTIDE SEQUENCE</scope>
    <source>
        <strain evidence="2">Schooner1</strain>
    </source>
</reference>
<feature type="region of interest" description="Disordered" evidence="1">
    <location>
        <begin position="388"/>
        <end position="408"/>
    </location>
</feature>
<feature type="region of interest" description="Disordered" evidence="1">
    <location>
        <begin position="180"/>
        <end position="210"/>
    </location>
</feature>